<dbReference type="SUPFAM" id="SSF53901">
    <property type="entry name" value="Thiolase-like"/>
    <property type="match status" value="2"/>
</dbReference>
<name>A0ABY4N6I0_9MICO</name>
<proteinExistence type="inferred from homology"/>
<dbReference type="Proteomes" id="UP001055868">
    <property type="component" value="Chromosome"/>
</dbReference>
<dbReference type="InterPro" id="IPR013528">
    <property type="entry name" value="HMG_CoA_synth_N"/>
</dbReference>
<sequence length="402" mass="42122">MTSNRTGESTSTSSSTSSSASIGIEDLELAASHHVLDLGRLAEARGVDPAKYTRGIGLDEMGVVAADEDVVTLGASAAARLLERTGTEGLRTVLFATESGVDQSKSGAVIVHGLLGLPSSVRSVELKQACYAGAAAVQTAIGIVARRPQEKVLVIAADVARYGLGTSGEPTQGAGAVALLIAADPALLAIDPVSGVYSADVDDFWRPNDSTTALVNGRLSISAYKNALLGAWDDLQAQGGPGVDELEAVVYHQPFTKMAVKAQRFLDQHTGGRLDPEALEQGAVYDRRLGNTYTASLWAGLAALLDHREGLEGRRIGLFSYGSGSAGEMLTGTVQPGYARPERAAATRAALDARVPVTVEEYEELHERLLGSDEDVETPRVTTAPFRFAGVQEGARKYEATA</sequence>
<dbReference type="EC" id="2.3.3.10" evidence="5"/>
<evidence type="ECO:0000259" key="3">
    <source>
        <dbReference type="Pfam" id="PF01154"/>
    </source>
</evidence>
<evidence type="ECO:0000313" key="5">
    <source>
        <dbReference type="EMBL" id="UQN30163.1"/>
    </source>
</evidence>
<feature type="domain" description="Hydroxymethylglutaryl-coenzyme A synthase N-terminal" evidence="3">
    <location>
        <begin position="21"/>
        <end position="184"/>
    </location>
</feature>
<evidence type="ECO:0000313" key="6">
    <source>
        <dbReference type="Proteomes" id="UP001055868"/>
    </source>
</evidence>
<dbReference type="InterPro" id="IPR011554">
    <property type="entry name" value="HMG_CoA_synthase_prok"/>
</dbReference>
<keyword evidence="6" id="KW-1185">Reference proteome</keyword>
<dbReference type="Pfam" id="PF08540">
    <property type="entry name" value="HMG_CoA_synt_C"/>
    <property type="match status" value="1"/>
</dbReference>
<reference evidence="5" key="1">
    <citation type="submission" date="2022-05" db="EMBL/GenBank/DDBJ databases">
        <title>Genomic analysis of Brachybacterium sp. CBA3104.</title>
        <authorList>
            <person name="Roh S.W."/>
            <person name="Kim Y.B."/>
            <person name="Kim Y."/>
        </authorList>
    </citation>
    <scope>NUCLEOTIDE SEQUENCE</scope>
    <source>
        <strain evidence="5">CBA3104</strain>
    </source>
</reference>
<gene>
    <name evidence="5" type="ORF">M4486_02095</name>
</gene>
<dbReference type="CDD" id="cd00827">
    <property type="entry name" value="init_cond_enzymes"/>
    <property type="match status" value="1"/>
</dbReference>
<keyword evidence="2 5" id="KW-0808">Transferase</keyword>
<evidence type="ECO:0000256" key="1">
    <source>
        <dbReference type="ARBA" id="ARBA00007061"/>
    </source>
</evidence>
<accession>A0ABY4N6I0</accession>
<evidence type="ECO:0000256" key="2">
    <source>
        <dbReference type="ARBA" id="ARBA00022679"/>
    </source>
</evidence>
<dbReference type="PANTHER" id="PTHR43323:SF2">
    <property type="entry name" value="HYDROXYMETHYLGLUTARYL-COA SYNTHASE"/>
    <property type="match status" value="1"/>
</dbReference>
<dbReference type="RefSeq" id="WP_249479329.1">
    <property type="nucleotide sequence ID" value="NZ_CP097218.1"/>
</dbReference>
<comment type="similarity">
    <text evidence="1">Belongs to the thiolase-like superfamily. HMG-CoA synthase family.</text>
</comment>
<dbReference type="PANTHER" id="PTHR43323">
    <property type="entry name" value="3-HYDROXY-3-METHYLGLUTARYL COENZYME A SYNTHASE"/>
    <property type="match status" value="1"/>
</dbReference>
<dbReference type="InterPro" id="IPR016039">
    <property type="entry name" value="Thiolase-like"/>
</dbReference>
<protein>
    <submittedName>
        <fullName evidence="5">Hydroxymethylglutaryl-CoA synthase</fullName>
        <ecNumber evidence="5">2.3.3.10</ecNumber>
    </submittedName>
</protein>
<feature type="domain" description="Hydroxymethylglutaryl-coenzyme A synthase C-terminal" evidence="4">
    <location>
        <begin position="283"/>
        <end position="365"/>
    </location>
</feature>
<dbReference type="InterPro" id="IPR013746">
    <property type="entry name" value="HMG_CoA_synt_C_dom"/>
</dbReference>
<dbReference type="EMBL" id="CP097218">
    <property type="protein sequence ID" value="UQN30163.1"/>
    <property type="molecule type" value="Genomic_DNA"/>
</dbReference>
<organism evidence="5 6">
    <name type="scientific">Brachybacterium kimchii</name>
    <dbReference type="NCBI Taxonomy" id="2942909"/>
    <lineage>
        <taxon>Bacteria</taxon>
        <taxon>Bacillati</taxon>
        <taxon>Actinomycetota</taxon>
        <taxon>Actinomycetes</taxon>
        <taxon>Micrococcales</taxon>
        <taxon>Dermabacteraceae</taxon>
        <taxon>Brachybacterium</taxon>
    </lineage>
</organism>
<keyword evidence="5" id="KW-0012">Acyltransferase</keyword>
<dbReference type="Gene3D" id="3.40.47.10">
    <property type="match status" value="2"/>
</dbReference>
<dbReference type="Pfam" id="PF01154">
    <property type="entry name" value="HMG_CoA_synt_N"/>
    <property type="match status" value="1"/>
</dbReference>
<evidence type="ECO:0000259" key="4">
    <source>
        <dbReference type="Pfam" id="PF08540"/>
    </source>
</evidence>
<dbReference type="NCBIfam" id="TIGR01835">
    <property type="entry name" value="HMG-CoA-S_prok"/>
    <property type="match status" value="1"/>
</dbReference>
<dbReference type="GO" id="GO:0004421">
    <property type="term" value="F:hydroxymethylglutaryl-CoA synthase activity"/>
    <property type="evidence" value="ECO:0007669"/>
    <property type="project" value="UniProtKB-EC"/>
</dbReference>